<dbReference type="Gene3D" id="2.60.120.10">
    <property type="entry name" value="Jelly Rolls"/>
    <property type="match status" value="1"/>
</dbReference>
<dbReference type="InterPro" id="IPR011051">
    <property type="entry name" value="RmlC_Cupin_sf"/>
</dbReference>
<dbReference type="CDD" id="cd10548">
    <property type="entry name" value="cupin_CDO"/>
    <property type="match status" value="1"/>
</dbReference>
<reference evidence="13" key="1">
    <citation type="submission" date="2023-06" db="EMBL/GenBank/DDBJ databases">
        <authorList>
            <person name="Delattre M."/>
        </authorList>
    </citation>
    <scope>NUCLEOTIDE SEQUENCE</scope>
    <source>
        <strain evidence="13">AF72</strain>
    </source>
</reference>
<comment type="caution">
    <text evidence="13">The sequence shown here is derived from an EMBL/GenBank/DDBJ whole genome shotgun (WGS) entry which is preliminary data.</text>
</comment>
<evidence type="ECO:0000256" key="12">
    <source>
        <dbReference type="RuleBase" id="RU366010"/>
    </source>
</evidence>
<evidence type="ECO:0000256" key="4">
    <source>
        <dbReference type="ARBA" id="ARBA00013133"/>
    </source>
</evidence>
<evidence type="ECO:0000256" key="10">
    <source>
        <dbReference type="PIRSR" id="PIRSR610300-50"/>
    </source>
</evidence>
<dbReference type="GO" id="GO:0019448">
    <property type="term" value="P:L-cysteine catabolic process"/>
    <property type="evidence" value="ECO:0007669"/>
    <property type="project" value="TreeGrafter"/>
</dbReference>
<dbReference type="AlphaFoldDB" id="A0AA36CZZ7"/>
<evidence type="ECO:0000256" key="11">
    <source>
        <dbReference type="PIRSR" id="PIRSR610300-51"/>
    </source>
</evidence>
<name>A0AA36CZZ7_9BILA</name>
<keyword evidence="9 11" id="KW-0408">Iron</keyword>
<feature type="binding site" evidence="11">
    <location>
        <position position="144"/>
    </location>
    <ligand>
        <name>Fe cation</name>
        <dbReference type="ChEBI" id="CHEBI:24875"/>
        <note>catalytic</note>
    </ligand>
</feature>
<keyword evidence="5 11" id="KW-0479">Metal-binding</keyword>
<accession>A0AA36CZZ7</accession>
<keyword evidence="14" id="KW-1185">Reference proteome</keyword>
<feature type="non-terminal residue" evidence="13">
    <location>
        <position position="1"/>
    </location>
</feature>
<keyword evidence="6 10" id="KW-0883">Thioether bond</keyword>
<comment type="cofactor">
    <cofactor evidence="12">
        <name>Fe cation</name>
        <dbReference type="ChEBI" id="CHEBI:24875"/>
    </cofactor>
    <text evidence="12">Binds 1 Fe cation per subunit.</text>
</comment>
<dbReference type="InterPro" id="IPR014710">
    <property type="entry name" value="RmlC-like_jellyroll"/>
</dbReference>
<feature type="cross-link" description="3'-(S-cysteinyl)-tyrosine (Cys-Tyr)" evidence="10">
    <location>
        <begin position="97"/>
        <end position="161"/>
    </location>
</feature>
<sequence length="207" mass="23839">MCIFYKQSAPPDRLTLEDLVAQLRRTFSEDEVDVQQVMKMLESYKSLQSDWAQYAKWDPNKYTRNLVDEGNGKYNLMVLCWPCETKSPIHDHTGSHCFVKVLDGELTETRYKWPENEGAPPFETEVFHETIDNVCYMNDKLGLHRMANPSDVKGAVTLHLYIPPYGTCNNFDEKTGNRRKCQVTFFSKYGDLVSYRSNRDGPPSCGG</sequence>
<feature type="binding site" evidence="11">
    <location>
        <position position="92"/>
    </location>
    <ligand>
        <name>Fe cation</name>
        <dbReference type="ChEBI" id="CHEBI:24875"/>
        <note>catalytic</note>
    </ligand>
</feature>
<dbReference type="GO" id="GO:0017172">
    <property type="term" value="F:cysteine dioxygenase activity"/>
    <property type="evidence" value="ECO:0007669"/>
    <property type="project" value="UniProtKB-UniRule"/>
</dbReference>
<dbReference type="GO" id="GO:0008198">
    <property type="term" value="F:ferrous iron binding"/>
    <property type="evidence" value="ECO:0007669"/>
    <property type="project" value="UniProtKB-ARBA"/>
</dbReference>
<evidence type="ECO:0000256" key="9">
    <source>
        <dbReference type="ARBA" id="ARBA00023004"/>
    </source>
</evidence>
<organism evidence="13 14">
    <name type="scientific">Mesorhabditis spiculigera</name>
    <dbReference type="NCBI Taxonomy" id="96644"/>
    <lineage>
        <taxon>Eukaryota</taxon>
        <taxon>Metazoa</taxon>
        <taxon>Ecdysozoa</taxon>
        <taxon>Nematoda</taxon>
        <taxon>Chromadorea</taxon>
        <taxon>Rhabditida</taxon>
        <taxon>Rhabditina</taxon>
        <taxon>Rhabditomorpha</taxon>
        <taxon>Rhabditoidea</taxon>
        <taxon>Rhabditidae</taxon>
        <taxon>Mesorhabditinae</taxon>
        <taxon>Mesorhabditis</taxon>
    </lineage>
</organism>
<dbReference type="PANTHER" id="PTHR12918:SF1">
    <property type="entry name" value="CYSTEINE DIOXYGENASE TYPE 1"/>
    <property type="match status" value="1"/>
</dbReference>
<proteinExistence type="inferred from homology"/>
<evidence type="ECO:0000256" key="8">
    <source>
        <dbReference type="ARBA" id="ARBA00023002"/>
    </source>
</evidence>
<evidence type="ECO:0000256" key="6">
    <source>
        <dbReference type="ARBA" id="ARBA00022784"/>
    </source>
</evidence>
<evidence type="ECO:0000256" key="2">
    <source>
        <dbReference type="ARBA" id="ARBA00004759"/>
    </source>
</evidence>
<evidence type="ECO:0000313" key="13">
    <source>
        <dbReference type="EMBL" id="CAJ0578181.1"/>
    </source>
</evidence>
<dbReference type="PANTHER" id="PTHR12918">
    <property type="entry name" value="CYSTEINE DIOXYGENASE"/>
    <property type="match status" value="1"/>
</dbReference>
<dbReference type="EC" id="1.13.11.20" evidence="4 12"/>
<dbReference type="FunFam" id="2.60.120.10:FF:000045">
    <property type="entry name" value="Cysteine dioxygenase 1"/>
    <property type="match status" value="1"/>
</dbReference>
<keyword evidence="7 12" id="KW-0223">Dioxygenase</keyword>
<evidence type="ECO:0000313" key="14">
    <source>
        <dbReference type="Proteomes" id="UP001177023"/>
    </source>
</evidence>
<dbReference type="Pfam" id="PF05995">
    <property type="entry name" value="CDO_I"/>
    <property type="match status" value="1"/>
</dbReference>
<comment type="catalytic activity">
    <reaction evidence="1 12">
        <text>L-cysteine + O2 = 3-sulfino-L-alanine + H(+)</text>
        <dbReference type="Rhea" id="RHEA:20441"/>
        <dbReference type="ChEBI" id="CHEBI:15378"/>
        <dbReference type="ChEBI" id="CHEBI:15379"/>
        <dbReference type="ChEBI" id="CHEBI:35235"/>
        <dbReference type="ChEBI" id="CHEBI:61085"/>
        <dbReference type="EC" id="1.13.11.20"/>
    </reaction>
</comment>
<keyword evidence="8 12" id="KW-0560">Oxidoreductase</keyword>
<feature type="binding site" evidence="11">
    <location>
        <position position="90"/>
    </location>
    <ligand>
        <name>Fe cation</name>
        <dbReference type="ChEBI" id="CHEBI:24875"/>
        <note>catalytic</note>
    </ligand>
</feature>
<comment type="pathway">
    <text evidence="2 12">Organosulfur biosynthesis; taurine biosynthesis; hypotaurine from L-cysteine: step 1/2.</text>
</comment>
<protein>
    <recommendedName>
        <fullName evidence="4 12">Cysteine dioxygenase</fullName>
        <ecNumber evidence="4 12">1.13.11.20</ecNumber>
    </recommendedName>
</protein>
<dbReference type="SUPFAM" id="SSF51182">
    <property type="entry name" value="RmlC-like cupins"/>
    <property type="match status" value="1"/>
</dbReference>
<dbReference type="Proteomes" id="UP001177023">
    <property type="component" value="Unassembled WGS sequence"/>
</dbReference>
<gene>
    <name evidence="13" type="ORF">MSPICULIGERA_LOCUS16442</name>
</gene>
<evidence type="ECO:0000256" key="5">
    <source>
        <dbReference type="ARBA" id="ARBA00022723"/>
    </source>
</evidence>
<comment type="similarity">
    <text evidence="3 12">Belongs to the cysteine dioxygenase family.</text>
</comment>
<evidence type="ECO:0000256" key="3">
    <source>
        <dbReference type="ARBA" id="ARBA00006622"/>
    </source>
</evidence>
<dbReference type="EMBL" id="CATQJA010002653">
    <property type="protein sequence ID" value="CAJ0578181.1"/>
    <property type="molecule type" value="Genomic_DNA"/>
</dbReference>
<dbReference type="GO" id="GO:0042412">
    <property type="term" value="P:taurine biosynthetic process"/>
    <property type="evidence" value="ECO:0007669"/>
    <property type="project" value="UniProtKB-UniRule"/>
</dbReference>
<dbReference type="InterPro" id="IPR010300">
    <property type="entry name" value="CDO_1"/>
</dbReference>
<evidence type="ECO:0000256" key="1">
    <source>
        <dbReference type="ARBA" id="ARBA00000629"/>
    </source>
</evidence>
<evidence type="ECO:0000256" key="7">
    <source>
        <dbReference type="ARBA" id="ARBA00022964"/>
    </source>
</evidence>